<keyword evidence="1" id="KW-0697">Rotamase</keyword>
<dbReference type="PROSITE" id="PS01096">
    <property type="entry name" value="PPIC_PPIASE_1"/>
    <property type="match status" value="1"/>
</dbReference>
<feature type="domain" description="PpiC" evidence="3">
    <location>
        <begin position="137"/>
        <end position="226"/>
    </location>
</feature>
<dbReference type="InterPro" id="IPR027304">
    <property type="entry name" value="Trigger_fact/SurA_dom_sf"/>
</dbReference>
<dbReference type="InterPro" id="IPR000297">
    <property type="entry name" value="PPIase_PpiC"/>
</dbReference>
<dbReference type="InterPro" id="IPR023058">
    <property type="entry name" value="PPIase_PpiC_CS"/>
</dbReference>
<evidence type="ECO:0000313" key="4">
    <source>
        <dbReference type="EMBL" id="MBC8588643.1"/>
    </source>
</evidence>
<protein>
    <submittedName>
        <fullName evidence="4">Peptidylprolyl isomerase</fullName>
    </submittedName>
</protein>
<keyword evidence="2" id="KW-0175">Coiled coil</keyword>
<dbReference type="Gene3D" id="1.10.4030.10">
    <property type="entry name" value="Porin chaperone SurA, peptide-binding domain"/>
    <property type="match status" value="1"/>
</dbReference>
<dbReference type="InterPro" id="IPR050245">
    <property type="entry name" value="PrsA_foldase"/>
</dbReference>
<dbReference type="PANTHER" id="PTHR47245:SF2">
    <property type="entry name" value="PEPTIDYL-PROLYL CIS-TRANS ISOMERASE HP_0175-RELATED"/>
    <property type="match status" value="1"/>
</dbReference>
<dbReference type="SUPFAM" id="SSF54534">
    <property type="entry name" value="FKBP-like"/>
    <property type="match status" value="1"/>
</dbReference>
<dbReference type="InterPro" id="IPR046357">
    <property type="entry name" value="PPIase_dom_sf"/>
</dbReference>
<accession>A0A926ILG5</accession>
<sequence>MALSISLTACKSGDAVAKVNDEVITKDELYQALVEQNGAQVLDNMITMKVIDQEAKKQKVTVTEEDINKDLDALKSSYGGEAEFNSALQYFGYDIEDLKKDISLNLKIKKLIEPSITITEDETLEYFEENKDSLGEEEQVRARHILVETEDEAKKVKGKLDAGEDFADLAKEYSLDDSKDSGGELGFFSKGKMVKEFEDAAFSLDTNEISEPVKSEFGYHIIQLEERKDAKEATLDEVKDQIKDAILNNKINEAYPAWYQEVLKENKVENYLNTNN</sequence>
<name>A0A926ILG5_9FIRM</name>
<gene>
    <name evidence="4" type="ORF">H8707_10430</name>
</gene>
<proteinExistence type="predicted"/>
<organism evidence="4 5">
    <name type="scientific">Paratissierella segnis</name>
    <dbReference type="NCBI Taxonomy" id="2763679"/>
    <lineage>
        <taxon>Bacteria</taxon>
        <taxon>Bacillati</taxon>
        <taxon>Bacillota</taxon>
        <taxon>Tissierellia</taxon>
        <taxon>Tissierellales</taxon>
        <taxon>Tissierellaceae</taxon>
        <taxon>Paratissierella</taxon>
    </lineage>
</organism>
<keyword evidence="1 4" id="KW-0413">Isomerase</keyword>
<dbReference type="Pfam" id="PF13616">
    <property type="entry name" value="Rotamase_3"/>
    <property type="match status" value="1"/>
</dbReference>
<dbReference type="PANTHER" id="PTHR47245">
    <property type="entry name" value="PEPTIDYLPROLYL ISOMERASE"/>
    <property type="match status" value="1"/>
</dbReference>
<evidence type="ECO:0000313" key="5">
    <source>
        <dbReference type="Proteomes" id="UP000601171"/>
    </source>
</evidence>
<evidence type="ECO:0000256" key="1">
    <source>
        <dbReference type="PROSITE-ProRule" id="PRU00278"/>
    </source>
</evidence>
<dbReference type="Pfam" id="PF13624">
    <property type="entry name" value="SurA_N_3"/>
    <property type="match status" value="1"/>
</dbReference>
<evidence type="ECO:0000256" key="2">
    <source>
        <dbReference type="SAM" id="Coils"/>
    </source>
</evidence>
<dbReference type="SUPFAM" id="SSF109998">
    <property type="entry name" value="Triger factor/SurA peptide-binding domain-like"/>
    <property type="match status" value="1"/>
</dbReference>
<dbReference type="Gene3D" id="3.10.50.40">
    <property type="match status" value="1"/>
</dbReference>
<evidence type="ECO:0000259" key="3">
    <source>
        <dbReference type="PROSITE" id="PS50198"/>
    </source>
</evidence>
<reference evidence="4" key="1">
    <citation type="submission" date="2020-08" db="EMBL/GenBank/DDBJ databases">
        <title>Genome public.</title>
        <authorList>
            <person name="Liu C."/>
            <person name="Sun Q."/>
        </authorList>
    </citation>
    <scope>NUCLEOTIDE SEQUENCE</scope>
    <source>
        <strain evidence="4">BX21</strain>
    </source>
</reference>
<dbReference type="GO" id="GO:0003755">
    <property type="term" value="F:peptidyl-prolyl cis-trans isomerase activity"/>
    <property type="evidence" value="ECO:0007669"/>
    <property type="project" value="UniProtKB-KW"/>
</dbReference>
<dbReference type="Proteomes" id="UP000601171">
    <property type="component" value="Unassembled WGS sequence"/>
</dbReference>
<dbReference type="PROSITE" id="PS50198">
    <property type="entry name" value="PPIC_PPIASE_2"/>
    <property type="match status" value="1"/>
</dbReference>
<comment type="caution">
    <text evidence="4">The sequence shown here is derived from an EMBL/GenBank/DDBJ whole genome shotgun (WGS) entry which is preliminary data.</text>
</comment>
<dbReference type="EMBL" id="JACRTG010000025">
    <property type="protein sequence ID" value="MBC8588643.1"/>
    <property type="molecule type" value="Genomic_DNA"/>
</dbReference>
<feature type="coiled-coil region" evidence="2">
    <location>
        <begin position="221"/>
        <end position="248"/>
    </location>
</feature>
<keyword evidence="5" id="KW-1185">Reference proteome</keyword>
<dbReference type="AlphaFoldDB" id="A0A926ILG5"/>